<reference evidence="4" key="1">
    <citation type="submission" date="2023-08" db="EMBL/GenBank/DDBJ databases">
        <authorList>
            <person name="Messyasz A."/>
            <person name="Mannisto M.K."/>
            <person name="Kerkhof L.J."/>
            <person name="Haggblom M."/>
        </authorList>
    </citation>
    <scope>NUCLEOTIDE SEQUENCE</scope>
    <source>
        <strain evidence="4">M8UP39</strain>
    </source>
</reference>
<organism evidence="4">
    <name type="scientific">Tunturiibacter gelidiferens</name>
    <dbReference type="NCBI Taxonomy" id="3069689"/>
    <lineage>
        <taxon>Bacteria</taxon>
        <taxon>Pseudomonadati</taxon>
        <taxon>Acidobacteriota</taxon>
        <taxon>Terriglobia</taxon>
        <taxon>Terriglobales</taxon>
        <taxon>Acidobacteriaceae</taxon>
        <taxon>Tunturiibacter</taxon>
    </lineage>
</organism>
<feature type="region of interest" description="Disordered" evidence="1">
    <location>
        <begin position="489"/>
        <end position="510"/>
    </location>
</feature>
<dbReference type="InterPro" id="IPR023631">
    <property type="entry name" value="Amidase_dom"/>
</dbReference>
<protein>
    <submittedName>
        <fullName evidence="4">Amidase</fullName>
    </submittedName>
</protein>
<dbReference type="InterPro" id="IPR036928">
    <property type="entry name" value="AS_sf"/>
</dbReference>
<dbReference type="PANTHER" id="PTHR42678:SF34">
    <property type="entry name" value="OS04G0183300 PROTEIN"/>
    <property type="match status" value="1"/>
</dbReference>
<reference evidence="4" key="2">
    <citation type="journal article" date="2024" name="Environ. Microbiol.">
        <title>Genome analysis and description of Tunturibacter gen. nov. expands the diversity of Terriglobia in tundra soils.</title>
        <authorList>
            <person name="Messyasz A."/>
            <person name="Mannisto M.K."/>
            <person name="Kerkhof L.J."/>
            <person name="Haggblom M.M."/>
        </authorList>
    </citation>
    <scope>NUCLEOTIDE SEQUENCE</scope>
    <source>
        <strain evidence="4">M8UP39</strain>
    </source>
</reference>
<dbReference type="SUPFAM" id="SSF75304">
    <property type="entry name" value="Amidase signature (AS) enzymes"/>
    <property type="match status" value="1"/>
</dbReference>
<accession>A0AAU7Z584</accession>
<name>A0AAU7Z584_9BACT</name>
<dbReference type="RefSeq" id="WP_353073176.1">
    <property type="nucleotide sequence ID" value="NZ_CP132938.1"/>
</dbReference>
<dbReference type="PANTHER" id="PTHR42678">
    <property type="entry name" value="AMIDASE"/>
    <property type="match status" value="1"/>
</dbReference>
<proteinExistence type="predicted"/>
<keyword evidence="2" id="KW-0732">Signal</keyword>
<feature type="domain" description="Amidase" evidence="3">
    <location>
        <begin position="65"/>
        <end position="319"/>
    </location>
</feature>
<evidence type="ECO:0000259" key="3">
    <source>
        <dbReference type="Pfam" id="PF01425"/>
    </source>
</evidence>
<dbReference type="EMBL" id="CP132938">
    <property type="protein sequence ID" value="XCB23640.1"/>
    <property type="molecule type" value="Genomic_DNA"/>
</dbReference>
<dbReference type="AlphaFoldDB" id="A0AAU7Z584"/>
<dbReference type="Gene3D" id="3.90.1300.10">
    <property type="entry name" value="Amidase signature (AS) domain"/>
    <property type="match status" value="1"/>
</dbReference>
<feature type="signal peptide" evidence="2">
    <location>
        <begin position="1"/>
        <end position="23"/>
    </location>
</feature>
<feature type="domain" description="Amidase" evidence="3">
    <location>
        <begin position="338"/>
        <end position="551"/>
    </location>
</feature>
<dbReference type="KEGG" id="tgi:RBB81_06875"/>
<dbReference type="Pfam" id="PF01425">
    <property type="entry name" value="Amidase"/>
    <property type="match status" value="2"/>
</dbReference>
<sequence length="579" mass="61482">MKIRVSVCFVFVAVSLFSGSLTSAQGAPSSATTPTSQATMDRDLMEVTIPRLEELYRANKYTVTEVVEWYLTRIARYNGIYRAVQTVDARNALATAAREDAEAKAGGSSFRRGPMWGVPIVTKANTSIKGLITTDGWKGYMIPGHELVAPKDATIVAKLRTAGAVILGQTNMPDFAASDTNRSTAFGRTGNAYDVRFSPGGSSGGTVTAVTGNFALLGNGTDTGNSIRMPSATSSVVGVFPTRGLVSIAGIAPLDWLLDNTGPIARTVTDATIALDVMAGEDAADARTTGSAAEAQKGPYTQYLKADALKGKRFGVPAFILAGAGIPFQGIPASATASKVAEDTEDSREPLRPETRAAFMKSVEGLRAAGATVVFDDSILPDSFAVTVARVGTFPYVKEGTEKFLAEYGPAQYHSAAEYESVIGSRLPPTIIGGADPATRRGRATIVQESIESDPQAEANFYGPRKKALEAYNETLDRLHLDGFVYPATQMPPPDETMPQNGKLSEGPHSDTGWVNMIGVPAVVVPGGFYPDGLPFGLEISARPWRDGDLLGWAYAYEQATKHRRPPVLVEKGLLPDAR</sequence>
<gene>
    <name evidence="4" type="ORF">RBB81_06875</name>
</gene>
<feature type="chain" id="PRO_5043873947" evidence="2">
    <location>
        <begin position="24"/>
        <end position="579"/>
    </location>
</feature>
<evidence type="ECO:0000256" key="2">
    <source>
        <dbReference type="SAM" id="SignalP"/>
    </source>
</evidence>
<evidence type="ECO:0000313" key="4">
    <source>
        <dbReference type="EMBL" id="XCB23640.1"/>
    </source>
</evidence>
<evidence type="ECO:0000256" key="1">
    <source>
        <dbReference type="SAM" id="MobiDB-lite"/>
    </source>
</evidence>